<dbReference type="EMBL" id="DVML01000008">
    <property type="protein sequence ID" value="HIU22225.1"/>
    <property type="molecule type" value="Genomic_DNA"/>
</dbReference>
<accession>A0A9D1HVR2</accession>
<organism evidence="2 3">
    <name type="scientific">Candidatus Fimihabitans intestinipullorum</name>
    <dbReference type="NCBI Taxonomy" id="2840820"/>
    <lineage>
        <taxon>Bacteria</taxon>
        <taxon>Bacillati</taxon>
        <taxon>Mycoplasmatota</taxon>
        <taxon>Mycoplasmatota incertae sedis</taxon>
        <taxon>Candidatus Fimihabitans</taxon>
    </lineage>
</organism>
<dbReference type="InterPro" id="IPR040591">
    <property type="entry name" value="RqcP2_RBD"/>
</dbReference>
<evidence type="ECO:0000313" key="3">
    <source>
        <dbReference type="Proteomes" id="UP000824087"/>
    </source>
</evidence>
<evidence type="ECO:0000313" key="2">
    <source>
        <dbReference type="EMBL" id="HIU22225.1"/>
    </source>
</evidence>
<reference evidence="2" key="2">
    <citation type="journal article" date="2021" name="PeerJ">
        <title>Extensive microbial diversity within the chicken gut microbiome revealed by metagenomics and culture.</title>
        <authorList>
            <person name="Gilroy R."/>
            <person name="Ravi A."/>
            <person name="Getino M."/>
            <person name="Pursley I."/>
            <person name="Horton D.L."/>
            <person name="Alikhan N.F."/>
            <person name="Baker D."/>
            <person name="Gharbi K."/>
            <person name="Hall N."/>
            <person name="Watson M."/>
            <person name="Adriaenssens E.M."/>
            <person name="Foster-Nyarko E."/>
            <person name="Jarju S."/>
            <person name="Secka A."/>
            <person name="Antonio M."/>
            <person name="Oren A."/>
            <person name="Chaudhuri R.R."/>
            <person name="La Ragione R."/>
            <person name="Hildebrand F."/>
            <person name="Pallen M.J."/>
        </authorList>
    </citation>
    <scope>NUCLEOTIDE SEQUENCE</scope>
    <source>
        <strain evidence="2">CHK197-8231</strain>
    </source>
</reference>
<proteinExistence type="predicted"/>
<dbReference type="InterPro" id="IPR012677">
    <property type="entry name" value="Nucleotide-bd_a/b_plait_sf"/>
</dbReference>
<protein>
    <recommendedName>
        <fullName evidence="1">Ribosome-associated protein quality control protein P2 RNA-binding domain-containing protein</fullName>
    </recommendedName>
</protein>
<dbReference type="AlphaFoldDB" id="A0A9D1HVR2"/>
<gene>
    <name evidence="2" type="ORF">IAD49_01450</name>
</gene>
<dbReference type="SUPFAM" id="SSF55174">
    <property type="entry name" value="Alpha-L RNA-binding motif"/>
    <property type="match status" value="1"/>
</dbReference>
<evidence type="ECO:0000259" key="1">
    <source>
        <dbReference type="Pfam" id="PF17774"/>
    </source>
</evidence>
<dbReference type="Proteomes" id="UP000824087">
    <property type="component" value="Unassembled WGS sequence"/>
</dbReference>
<dbReference type="Pfam" id="PF17774">
    <property type="entry name" value="YlmH_RBD"/>
    <property type="match status" value="1"/>
</dbReference>
<name>A0A9D1HVR2_9BACT</name>
<dbReference type="Gene3D" id="3.30.70.330">
    <property type="match status" value="1"/>
</dbReference>
<dbReference type="Gene3D" id="3.30.1370.160">
    <property type="match status" value="1"/>
</dbReference>
<comment type="caution">
    <text evidence="2">The sequence shown here is derived from an EMBL/GenBank/DDBJ whole genome shotgun (WGS) entry which is preliminary data.</text>
</comment>
<reference evidence="2" key="1">
    <citation type="submission" date="2020-10" db="EMBL/GenBank/DDBJ databases">
        <authorList>
            <person name="Gilroy R."/>
        </authorList>
    </citation>
    <scope>NUCLEOTIDE SEQUENCE</scope>
    <source>
        <strain evidence="2">CHK197-8231</strain>
    </source>
</reference>
<sequence>MQKMISRQEKMFFASCIERLERGSATNFLDPRKVLILSQICKNKNISYHLFQPFVEAEKVVLYTTDPTIVCMKVTAKESVTHSQVLGTLFSHQIEPEMYGDIVVMDNVVYLWIVRSCLRYFEQYFTHIGKIPVQIEQNPTDVIADYKPKKISETYLTSSLRLDAVVAAITGLSRKKVLVFFEQQYIMYQYQEVNKGTLEMEEGAVFSIRKYGKYQLQSIVGKSKKGKYILEIAKYQ</sequence>
<feature type="domain" description="Ribosome-associated protein quality control protein P2 RNA-binding" evidence="1">
    <location>
        <begin position="79"/>
        <end position="140"/>
    </location>
</feature>